<dbReference type="Proteomes" id="UP000029224">
    <property type="component" value="Unassembled WGS sequence"/>
</dbReference>
<dbReference type="AlphaFoldDB" id="A0A090T0H9"/>
<protein>
    <submittedName>
        <fullName evidence="1">Uncharacterized protein</fullName>
    </submittedName>
</protein>
<accession>A0A090T0H9</accession>
<organism evidence="1 2">
    <name type="scientific">Vibrio maritimus</name>
    <dbReference type="NCBI Taxonomy" id="990268"/>
    <lineage>
        <taxon>Bacteria</taxon>
        <taxon>Pseudomonadati</taxon>
        <taxon>Pseudomonadota</taxon>
        <taxon>Gammaproteobacteria</taxon>
        <taxon>Vibrionales</taxon>
        <taxon>Vibrionaceae</taxon>
        <taxon>Vibrio</taxon>
    </lineage>
</organism>
<evidence type="ECO:0000313" key="2">
    <source>
        <dbReference type="Proteomes" id="UP000029224"/>
    </source>
</evidence>
<reference evidence="1 2" key="2">
    <citation type="submission" date="2014-09" db="EMBL/GenBank/DDBJ databases">
        <authorList>
            <consortium name="NBRP consortium"/>
            <person name="Sawabe T."/>
            <person name="Meirelles P."/>
            <person name="Nakanishi M."/>
            <person name="Sayaka M."/>
            <person name="Hattori M."/>
            <person name="Ohkuma M."/>
        </authorList>
    </citation>
    <scope>NUCLEOTIDE SEQUENCE [LARGE SCALE GENOMIC DNA]</scope>
    <source>
        <strain evidence="1 2">JCM 19240</strain>
    </source>
</reference>
<reference evidence="1 2" key="1">
    <citation type="submission" date="2014-09" db="EMBL/GenBank/DDBJ databases">
        <title>Vibrio maritimus JCM 19240. (C210) whole genome shotgun sequence.</title>
        <authorList>
            <person name="Sawabe T."/>
            <person name="Meirelles P."/>
            <person name="Nakanishi M."/>
            <person name="Sayaka M."/>
            <person name="Hattori M."/>
            <person name="Ohkuma M."/>
        </authorList>
    </citation>
    <scope>NUCLEOTIDE SEQUENCE [LARGE SCALE GENOMIC DNA]</scope>
    <source>
        <strain evidence="1 2">JCM 19240</strain>
    </source>
</reference>
<comment type="caution">
    <text evidence="1">The sequence shown here is derived from an EMBL/GenBank/DDBJ whole genome shotgun (WGS) entry which is preliminary data.</text>
</comment>
<sequence length="46" mass="5459">MFHPNRPNPLFDYVLAQRSAMSVVTHSTFLGFYKLSRHALSEWYNE</sequence>
<evidence type="ECO:0000313" key="1">
    <source>
        <dbReference type="EMBL" id="GAL32239.1"/>
    </source>
</evidence>
<proteinExistence type="predicted"/>
<dbReference type="EMBL" id="BBMT01000001">
    <property type="protein sequence ID" value="GAL32239.1"/>
    <property type="molecule type" value="Genomic_DNA"/>
</dbReference>
<gene>
    <name evidence="1" type="ORF">JCM19240_5670</name>
</gene>
<name>A0A090T0H9_9VIBR</name>
<keyword evidence="2" id="KW-1185">Reference proteome</keyword>